<dbReference type="SUPFAM" id="SSF55048">
    <property type="entry name" value="Probable ACP-binding domain of malonyl-CoA ACP transacylase"/>
    <property type="match status" value="2"/>
</dbReference>
<evidence type="ECO:0000259" key="9">
    <source>
        <dbReference type="PROSITE" id="PS52004"/>
    </source>
</evidence>
<evidence type="ECO:0000256" key="7">
    <source>
        <dbReference type="ARBA" id="ARBA00023315"/>
    </source>
</evidence>
<dbReference type="GO" id="GO:0006633">
    <property type="term" value="P:fatty acid biosynthetic process"/>
    <property type="evidence" value="ECO:0007669"/>
    <property type="project" value="InterPro"/>
</dbReference>
<dbReference type="InterPro" id="IPR020841">
    <property type="entry name" value="PKS_Beta-ketoAc_synthase_dom"/>
</dbReference>
<dbReference type="CDD" id="cd08952">
    <property type="entry name" value="KR_1_SDR_x"/>
    <property type="match status" value="2"/>
</dbReference>
<keyword evidence="6" id="KW-0511">Multifunctional enzyme</keyword>
<dbReference type="Pfam" id="PF08990">
    <property type="entry name" value="Docking"/>
    <property type="match status" value="1"/>
</dbReference>
<dbReference type="PROSITE" id="PS52004">
    <property type="entry name" value="KS3_2"/>
    <property type="match status" value="2"/>
</dbReference>
<dbReference type="Gene3D" id="6.10.140.1830">
    <property type="match status" value="2"/>
</dbReference>
<dbReference type="NCBIfam" id="NF045894">
    <property type="entry name" value="PKS_plus_SDR"/>
    <property type="match status" value="2"/>
</dbReference>
<dbReference type="PROSITE" id="PS00606">
    <property type="entry name" value="KS3_1"/>
    <property type="match status" value="2"/>
</dbReference>
<keyword evidence="2" id="KW-0596">Phosphopantetheine</keyword>
<feature type="domain" description="Carrier" evidence="8">
    <location>
        <begin position="2983"/>
        <end position="3058"/>
    </location>
</feature>
<dbReference type="InterPro" id="IPR014043">
    <property type="entry name" value="Acyl_transferase_dom"/>
</dbReference>
<dbReference type="Pfam" id="PF00109">
    <property type="entry name" value="ketoacyl-synt"/>
    <property type="match status" value="2"/>
</dbReference>
<dbReference type="SUPFAM" id="SSF51735">
    <property type="entry name" value="NAD(P)-binding Rossmann-fold domains"/>
    <property type="match status" value="4"/>
</dbReference>
<dbReference type="SMART" id="SM00825">
    <property type="entry name" value="PKS_KS"/>
    <property type="match status" value="2"/>
</dbReference>
<dbReference type="Gene3D" id="3.40.50.720">
    <property type="entry name" value="NAD(P)-binding Rossmann-like Domain"/>
    <property type="match status" value="2"/>
</dbReference>
<dbReference type="InterPro" id="IPR057326">
    <property type="entry name" value="KR_dom"/>
</dbReference>
<dbReference type="Pfam" id="PF00550">
    <property type="entry name" value="PP-binding"/>
    <property type="match status" value="2"/>
</dbReference>
<dbReference type="InterPro" id="IPR013968">
    <property type="entry name" value="PKS_KR"/>
</dbReference>
<dbReference type="SUPFAM" id="SSF47336">
    <property type="entry name" value="ACP-like"/>
    <property type="match status" value="2"/>
</dbReference>
<dbReference type="Pfam" id="PF22621">
    <property type="entry name" value="CurL-like_PKS_C"/>
    <property type="match status" value="1"/>
</dbReference>
<keyword evidence="5" id="KW-0045">Antibiotic biosynthesis</keyword>
<evidence type="ECO:0000256" key="1">
    <source>
        <dbReference type="ARBA" id="ARBA00001957"/>
    </source>
</evidence>
<dbReference type="Gene3D" id="3.40.366.10">
    <property type="entry name" value="Malonyl-Coenzyme A Acyl Carrier Protein, domain 2"/>
    <property type="match status" value="2"/>
</dbReference>
<dbReference type="PROSITE" id="PS00012">
    <property type="entry name" value="PHOSPHOPANTETHEINE"/>
    <property type="match status" value="1"/>
</dbReference>
<name>A0AAU3GX85_9ACTN</name>
<dbReference type="InterPro" id="IPR014031">
    <property type="entry name" value="Ketoacyl_synth_C"/>
</dbReference>
<keyword evidence="4" id="KW-0808">Transferase</keyword>
<evidence type="ECO:0000256" key="2">
    <source>
        <dbReference type="ARBA" id="ARBA00022450"/>
    </source>
</evidence>
<dbReference type="InterPro" id="IPR014030">
    <property type="entry name" value="Ketoacyl_synth_N"/>
</dbReference>
<protein>
    <submittedName>
        <fullName evidence="10">SDR family NAD(P)-dependent oxidoreductase</fullName>
    </submittedName>
</protein>
<dbReference type="InterPro" id="IPR009081">
    <property type="entry name" value="PP-bd_ACP"/>
</dbReference>
<evidence type="ECO:0000259" key="8">
    <source>
        <dbReference type="PROSITE" id="PS50075"/>
    </source>
</evidence>
<evidence type="ECO:0000313" key="10">
    <source>
        <dbReference type="EMBL" id="WTY97030.1"/>
    </source>
</evidence>
<dbReference type="CDD" id="cd00833">
    <property type="entry name" value="PKS"/>
    <property type="match status" value="2"/>
</dbReference>
<dbReference type="SMART" id="SM00822">
    <property type="entry name" value="PKS_KR"/>
    <property type="match status" value="2"/>
</dbReference>
<evidence type="ECO:0000256" key="6">
    <source>
        <dbReference type="ARBA" id="ARBA00023268"/>
    </source>
</evidence>
<dbReference type="InterPro" id="IPR016036">
    <property type="entry name" value="Malonyl_transacylase_ACP-bd"/>
</dbReference>
<dbReference type="SMART" id="SM01294">
    <property type="entry name" value="PKS_PP_betabranch"/>
    <property type="match status" value="1"/>
</dbReference>
<dbReference type="Gene3D" id="3.40.47.10">
    <property type="match status" value="2"/>
</dbReference>
<gene>
    <name evidence="10" type="ORF">OG626_20055</name>
</gene>
<dbReference type="InterPro" id="IPR018201">
    <property type="entry name" value="Ketoacyl_synth_AS"/>
</dbReference>
<evidence type="ECO:0000256" key="4">
    <source>
        <dbReference type="ARBA" id="ARBA00022679"/>
    </source>
</evidence>
<feature type="domain" description="Ketosynthase family 3 (KS3)" evidence="9">
    <location>
        <begin position="35"/>
        <end position="459"/>
    </location>
</feature>
<dbReference type="InterPro" id="IPR016035">
    <property type="entry name" value="Acyl_Trfase/lysoPLipase"/>
</dbReference>
<dbReference type="InterPro" id="IPR036291">
    <property type="entry name" value="NAD(P)-bd_dom_sf"/>
</dbReference>
<dbReference type="InterPro" id="IPR016039">
    <property type="entry name" value="Thiolase-like"/>
</dbReference>
<dbReference type="Pfam" id="PF00698">
    <property type="entry name" value="Acyl_transf_1"/>
    <property type="match status" value="2"/>
</dbReference>
<organism evidence="10">
    <name type="scientific">Streptomyces sp. NBC_01401</name>
    <dbReference type="NCBI Taxonomy" id="2903854"/>
    <lineage>
        <taxon>Bacteria</taxon>
        <taxon>Bacillati</taxon>
        <taxon>Actinomycetota</taxon>
        <taxon>Actinomycetes</taxon>
        <taxon>Kitasatosporales</taxon>
        <taxon>Streptomycetaceae</taxon>
        <taxon>Streptomyces</taxon>
    </lineage>
</organism>
<dbReference type="InterPro" id="IPR032821">
    <property type="entry name" value="PKS_assoc"/>
</dbReference>
<accession>A0AAU3GX85</accession>
<dbReference type="FunFam" id="1.10.1200.10:FF:000007">
    <property type="entry name" value="Probable polyketide synthase pks17"/>
    <property type="match status" value="2"/>
</dbReference>
<evidence type="ECO:0000256" key="3">
    <source>
        <dbReference type="ARBA" id="ARBA00022553"/>
    </source>
</evidence>
<dbReference type="FunFam" id="3.40.366.10:FF:000002">
    <property type="entry name" value="Probable polyketide synthase 2"/>
    <property type="match status" value="2"/>
</dbReference>
<dbReference type="PROSITE" id="PS50075">
    <property type="entry name" value="CARRIER"/>
    <property type="match status" value="2"/>
</dbReference>
<dbReference type="PANTHER" id="PTHR43775:SF51">
    <property type="entry name" value="INACTIVE PHENOLPHTHIOCEROL SYNTHESIS POLYKETIDE SYNTHASE TYPE I PKS1-RELATED"/>
    <property type="match status" value="1"/>
</dbReference>
<dbReference type="InterPro" id="IPR015083">
    <property type="entry name" value="NorB/c/GfsB-D-like_docking"/>
</dbReference>
<dbReference type="Pfam" id="PF02801">
    <property type="entry name" value="Ketoacyl-synt_C"/>
    <property type="match status" value="2"/>
</dbReference>
<dbReference type="GO" id="GO:0004315">
    <property type="term" value="F:3-oxoacyl-[acyl-carrier-protein] synthase activity"/>
    <property type="evidence" value="ECO:0007669"/>
    <property type="project" value="InterPro"/>
</dbReference>
<feature type="domain" description="Ketosynthase family 3 (KS3)" evidence="9">
    <location>
        <begin position="1549"/>
        <end position="1973"/>
    </location>
</feature>
<dbReference type="InterPro" id="IPR036736">
    <property type="entry name" value="ACP-like_sf"/>
</dbReference>
<dbReference type="SUPFAM" id="SSF52151">
    <property type="entry name" value="FabD/lysophospholipase-like"/>
    <property type="match status" value="2"/>
</dbReference>
<dbReference type="GO" id="GO:0004312">
    <property type="term" value="F:fatty acid synthase activity"/>
    <property type="evidence" value="ECO:0007669"/>
    <property type="project" value="TreeGrafter"/>
</dbReference>
<proteinExistence type="predicted"/>
<comment type="cofactor">
    <cofactor evidence="1">
        <name>pantetheine 4'-phosphate</name>
        <dbReference type="ChEBI" id="CHEBI:47942"/>
    </cofactor>
</comment>
<dbReference type="SMART" id="SM00827">
    <property type="entry name" value="PKS_AT"/>
    <property type="match status" value="2"/>
</dbReference>
<dbReference type="GO" id="GO:0033068">
    <property type="term" value="P:macrolide biosynthetic process"/>
    <property type="evidence" value="ECO:0007669"/>
    <property type="project" value="UniProtKB-ARBA"/>
</dbReference>
<dbReference type="Pfam" id="PF16197">
    <property type="entry name" value="KAsynt_C_assoc"/>
    <property type="match status" value="1"/>
</dbReference>
<dbReference type="Pfam" id="PF18369">
    <property type="entry name" value="PKS_DE"/>
    <property type="match status" value="2"/>
</dbReference>
<dbReference type="FunFam" id="3.40.47.10:FF:000019">
    <property type="entry name" value="Polyketide synthase type I"/>
    <property type="match status" value="2"/>
</dbReference>
<dbReference type="InterPro" id="IPR041618">
    <property type="entry name" value="PKS_DE"/>
</dbReference>
<dbReference type="InterPro" id="IPR001227">
    <property type="entry name" value="Ac_transferase_dom_sf"/>
</dbReference>
<evidence type="ECO:0000256" key="5">
    <source>
        <dbReference type="ARBA" id="ARBA00023194"/>
    </source>
</evidence>
<keyword evidence="3" id="KW-0597">Phosphoprotein</keyword>
<feature type="domain" description="Carrier" evidence="8">
    <location>
        <begin position="1455"/>
        <end position="1530"/>
    </location>
</feature>
<dbReference type="InterPro" id="IPR050091">
    <property type="entry name" value="PKS_NRPS_Biosynth_Enz"/>
</dbReference>
<keyword evidence="7" id="KW-0012">Acyltransferase</keyword>
<dbReference type="Gene3D" id="3.30.70.3290">
    <property type="match status" value="2"/>
</dbReference>
<dbReference type="GO" id="GO:0031177">
    <property type="term" value="F:phosphopantetheine binding"/>
    <property type="evidence" value="ECO:0007669"/>
    <property type="project" value="InterPro"/>
</dbReference>
<sequence>MNASPSQEVVAALRDSLKEVQRLRRENRQLADAKHEPIAIVGMACRYPGAVTSPDELWQLVDRGGDAISGFPVNRGWDTEALYDPDPDKPGTSYVRKGGFLHRADEFDPAFFGISPREALAMDPQQRLLLETSWEAFERAGIDPSSVRGTRVGVFAGIASADYAARFQSVPEEVEGYLGNGSAGSVASGRVAYTLGLEGPAVTVDTACSSSLVALHLASQALRSGECSLALAGGVTVLSTPAGFIEFSRQRGLAPDGRCKSFAAAADGTAWGEGAGMLLLERLSDARRSGHPVLALVRGSGINQDGASSGLTAPNGPAQQRVIRQALENAGLSAAEVDVVEAHGTGTVLGDPIEAQALLATYGQDREHPVLLGSLKSNIGHTQAAAGVGGIIKMVEAMRCGTVPRTLHVDEPTPEVDWSAGALELLTDARGWPETGRPRRAAVSSFGVSGTNAHVIIEQAPDTPVEEKAGTPLASTPYVLSAKTVPALREQAARLSALLDQDPGLDPADLAYSLATGRAQFAHRAAVVAQERSELLAGLAALATDGETVTTVNGKTAFLFTGQGAQRAGMGQELYETFPVFAAAFDDVCTELDPHLERPLREVITEGGEPLDRTGWTQPALFAVEVALYRLVTSWGIRPDFLAGHSIGEIAAAHTAGILSLTDAARLVTARAHLMQQLPANGTMIAVEATENEILPLLGPHVTLAAVNGPNSLVIAGTQESVLHTAEQLTAAGHRTKRLRVSHAFHSPLMDPILDRFREVAHSLTYHPPTIPIVSTLTGKAATDGELTDPEYWIRHARSTVRFHDAVLALTGKGVTTFLELGPDAVLTAMGRGCVDDAGPAFVPVLRRDREESRAAVSAVAALHGRGVKVNWPAFFAGTGARRVDLPTYAFQRSRYWLDAPAPAAVAADPAEASFWNAVEQQDLASAAAVLGVGESGQEPLGELLPTLSSWRRGRRDQSLLDSWRYRVEWQRTAGPAAAPALSGSWLAVLPAGPSQEETGGVVAALRARGAEVGTVAAVEGEDHAGLAARLRDALGERQPVGVLSLLALDERETRPGVPAALADTVLLLRAVEEAAPDAALWCATRGAVAAGDGERVSAVQAQLWGLGRVAALEHPHRWGGLVDLPESVDEWSGDRLAQVLAGGWGEDQIAVRADGLYARRLVRAAGGTGGGRWRPRGTVLVTGGTGALGGGIARWLAGNGAEHLVLTSRQGRAAAGAPELEAELSALGVRVTVAACDVADRAALAGLLAGLGPLSAVVHAAGAGTMGPLRELSVDAMAGSAAAKVAGAAHLDELLDGTDLDAFVLMSSVAGIWGGGGQAAYGAANAFLDALAEQRRARGLTATSVAWGPWAGDGMSAGQEEPLRRMGLGVLAPALAVRALQQALDRDDTAVTVTDVDWARFHPGFTAPRPSPLLSELAEVRELERAAEQPEQVTDTTSALRARLADLPVGERSRTLVDLVRGLAAEVLGHTAADGIDVARPFQEQGFDSLTAVELRDRLRRSAGVRLPSTLLFDHPTPEAVAARLLGELFAEDRAPAPEAAGAPVVADEPIAIIGMSCRYPGDVRTPEDLWRLVVEGRDAIGTFPADRGWDTSVLFSDDPEQAGTCATSEGGFLYDAAEFDAGFFGISPREALAMDPQQRLLLETSWEAFERAGMDPQSVGGSRTGVFTGISYHDYAARFTTVPEEVEGYLGNGSSASVASGRVAYTLGLEGPAVSVDTACSSSLVALHLGVQALRRGECTLALAGGVTVMSTPLSFVEFSKQRGLAEDGRCKAFAGAADGTGWGEGAGVLLLERLSDAQRDGHPVLAVIRGSAVNQDGASNGLTAPNGPSQERVIRQALASAGLSPAEVDTVEAHGTGTTLGDPIEAQALLATYGQNREQPLQLGSLKSNIGHAQAAAGVGGIIKMVLAMRHGILPRTLHIDEPTPHVDWASGAVELLTEARQWPETGRPRRAGVSSFGVSGTNAHVILEQAPENKETATADTSETTPGALPFLISAKTEQALRAQAGRLRDHLDTTPEPTGLTALAHTLATSRTQFTHRATVITEDRHELTTALQALADGGSAPELVRGTAGSGRTAFLFTGQGAQRAGMGQELYETFPVFAAAFDDVCTELDPHLERPLREVITEGGEPLDRTGWTQPALFAVEVALYRLVTSWGIRPDFLAGHSIGEIAAAHTAGILSLTDAARLVTARAHLMQQLPANGTMIAVEATENEILPLLGPHVTLAAVNGPNSLVIAGTQESVLHTAEQLTAAGHRTKRLRVSHAFHSPLMDPILDRFREVAHSLTYHPPTIPIVSGTGRPVPAGELCTAEYWVTQIRDAVRFHDVFLRLAAEGVTRFLELGPDGVLSAMGQDCLAQAPSDTGFTLLPALRRDRPEAPAVVRAVGALHALGAEVDWPTFFTGAAGGRVDLPTYAFQRERFWLDGPGTAADPVEGAFWEAVEQQDLATLGESLLLAEQEQRSLGAVLPALASWRRRRRDGARLDSWRYRADWQHLADPEAAVLPGTWLAVVPAGAAQEAAEGALAALERNGADVLRVSVGTEELDRAAVAALLRRSLDGVCPDGVLSLLALADDASAYTVTAGAVALLQALGDLGLDAPLWGATRSGVSVGEQVAEPAQATLWGLGRVAALEHPHRWGGLVDLPQEFDESAGDRLCGVVQGLGGEDQVAVRPDGLYGHRLLPAPSTRRGSAPAWAADGTVLITGGTGALGARLARHLVAERGVRHLLLTSRSGPDAPGAAVLTAELTELGATVTVVACDVADRAAVAELVRSVPAGHPLTAVVHAAGVLDDGVIDALTPKRLESVLRAKADAAHHLHELTLDLALAAFVLFSSFSGTLGAPGQANYAAANASLDALAQQRASLGLPATSVAWGPWDEGGMAVGGEVLERARRTGVTPLAPESGLAALDAALAQGDTTVAVVDVDWSRFAPGFVTSRPSRLLDAIPAAGPLCAGPAASAGAAGGDAGALAAKLAGVSGTERERILVELVRRLTAEVLGHSRLEAVEPRKGFLELGFDSLTAVELRNRVGGVTGLALPSTLLFDHPTPLVLAQLLAGRLAPVEAAPETGVLAGLDALDAALSDAELNDEAGRRVTARLETLLSKWRDFRGAGVTVRGVPASGTTAKVGADLELQSASVDEVLSLIDAEFGL</sequence>
<dbReference type="EMBL" id="CP109535">
    <property type="protein sequence ID" value="WTY97030.1"/>
    <property type="molecule type" value="Genomic_DNA"/>
</dbReference>
<dbReference type="SMART" id="SM00823">
    <property type="entry name" value="PKS_PP"/>
    <property type="match status" value="2"/>
</dbReference>
<dbReference type="Gene3D" id="1.10.1200.10">
    <property type="entry name" value="ACP-like"/>
    <property type="match status" value="2"/>
</dbReference>
<dbReference type="InterPro" id="IPR020806">
    <property type="entry name" value="PKS_PP-bd"/>
</dbReference>
<dbReference type="Pfam" id="PF08659">
    <property type="entry name" value="KR"/>
    <property type="match status" value="2"/>
</dbReference>
<dbReference type="InterPro" id="IPR006162">
    <property type="entry name" value="Ppantetheine_attach_site"/>
</dbReference>
<reference evidence="10" key="1">
    <citation type="submission" date="2022-10" db="EMBL/GenBank/DDBJ databases">
        <title>The complete genomes of actinobacterial strains from the NBC collection.</title>
        <authorList>
            <person name="Joergensen T.S."/>
            <person name="Alvarez Arevalo M."/>
            <person name="Sterndorff E.B."/>
            <person name="Faurdal D."/>
            <person name="Vuksanovic O."/>
            <person name="Mourched A.-S."/>
            <person name="Charusanti P."/>
            <person name="Shaw S."/>
            <person name="Blin K."/>
            <person name="Weber T."/>
        </authorList>
    </citation>
    <scope>NUCLEOTIDE SEQUENCE</scope>
    <source>
        <strain evidence="10">NBC_01401</strain>
    </source>
</reference>
<dbReference type="SUPFAM" id="SSF53901">
    <property type="entry name" value="Thiolase-like"/>
    <property type="match status" value="2"/>
</dbReference>
<dbReference type="PANTHER" id="PTHR43775">
    <property type="entry name" value="FATTY ACID SYNTHASE"/>
    <property type="match status" value="1"/>
</dbReference>